<dbReference type="STRING" id="337451.A0A443P621"/>
<dbReference type="AlphaFoldDB" id="A0A443P621"/>
<dbReference type="InterPro" id="IPR002109">
    <property type="entry name" value="Glutaredoxin"/>
</dbReference>
<sequence length="234" mass="26240">MWWGKSPRRSHSLTHSSFKDIQDICKEEDQEEEEEPQASASSAAAEKAKTPRTKKASSVFHRVRIATAAVRTFNSLQTRSSPHPRPTGEKRIVVYHTSLHVVRRTFEDCRTVQTILRGFRLWIDERDLSMDSGFLEELKSILGKEDLALPQVFIGGRYLGGVEEIQNLHETGELKQVLDGFPTAKPGVCNGCGGLRFVLCGNCNGSRKYYSEKGGFRICFLCNENGLVRCPACC</sequence>
<dbReference type="SUPFAM" id="SSF52833">
    <property type="entry name" value="Thioredoxin-like"/>
    <property type="match status" value="1"/>
</dbReference>
<dbReference type="Gene3D" id="3.40.30.10">
    <property type="entry name" value="Glutaredoxin"/>
    <property type="match status" value="1"/>
</dbReference>
<dbReference type="PROSITE" id="PS51354">
    <property type="entry name" value="GLUTAREDOXIN_2"/>
    <property type="match status" value="1"/>
</dbReference>
<reference evidence="3 4" key="1">
    <citation type="journal article" date="2019" name="Nat. Plants">
        <title>Stout camphor tree genome fills gaps in understanding of flowering plant genome evolution.</title>
        <authorList>
            <person name="Chaw S.M."/>
            <person name="Liu Y.C."/>
            <person name="Wu Y.W."/>
            <person name="Wang H.Y."/>
            <person name="Lin C.I."/>
            <person name="Wu C.S."/>
            <person name="Ke H.M."/>
            <person name="Chang L.Y."/>
            <person name="Hsu C.Y."/>
            <person name="Yang H.T."/>
            <person name="Sudianto E."/>
            <person name="Hsu M.H."/>
            <person name="Wu K.P."/>
            <person name="Wang L.N."/>
            <person name="Leebens-Mack J.H."/>
            <person name="Tsai I.J."/>
        </authorList>
    </citation>
    <scope>NUCLEOTIDE SEQUENCE [LARGE SCALE GENOMIC DNA]</scope>
    <source>
        <strain evidence="4">cv. Chaw 1501</strain>
        <tissue evidence="3">Young leaves</tissue>
    </source>
</reference>
<dbReference type="CDD" id="cd03031">
    <property type="entry name" value="GRX_GRX_like"/>
    <property type="match status" value="1"/>
</dbReference>
<dbReference type="PANTHER" id="PTHR45669">
    <property type="entry name" value="GLUTAREDOXIN DOMAIN-CONTAINING CYSTEINE-RICH PROTEIN CG12206-RELATED"/>
    <property type="match status" value="1"/>
</dbReference>
<dbReference type="PANTHER" id="PTHR45669:SF26">
    <property type="entry name" value="GLUTAREDOXIN DOMAIN-CONTAINING PROTEIN"/>
    <property type="match status" value="1"/>
</dbReference>
<accession>A0A443P621</accession>
<protein>
    <submittedName>
        <fullName evidence="3">Putative Glutaredoxin family protein</fullName>
    </submittedName>
</protein>
<feature type="region of interest" description="Disordered" evidence="1">
    <location>
        <begin position="1"/>
        <end position="57"/>
    </location>
</feature>
<comment type="caution">
    <text evidence="3">The sequence shown here is derived from an EMBL/GenBank/DDBJ whole genome shotgun (WGS) entry which is preliminary data.</text>
</comment>
<evidence type="ECO:0000259" key="2">
    <source>
        <dbReference type="Pfam" id="PF00462"/>
    </source>
</evidence>
<keyword evidence="4" id="KW-1185">Reference proteome</keyword>
<name>A0A443P621_9MAGN</name>
<feature type="domain" description="Glutaredoxin" evidence="2">
    <location>
        <begin position="93"/>
        <end position="158"/>
    </location>
</feature>
<dbReference type="Pfam" id="PF00462">
    <property type="entry name" value="Glutaredoxin"/>
    <property type="match status" value="1"/>
</dbReference>
<dbReference type="InterPro" id="IPR036249">
    <property type="entry name" value="Thioredoxin-like_sf"/>
</dbReference>
<gene>
    <name evidence="3" type="ORF">CKAN_01510600</name>
</gene>
<organism evidence="3 4">
    <name type="scientific">Cinnamomum micranthum f. kanehirae</name>
    <dbReference type="NCBI Taxonomy" id="337451"/>
    <lineage>
        <taxon>Eukaryota</taxon>
        <taxon>Viridiplantae</taxon>
        <taxon>Streptophyta</taxon>
        <taxon>Embryophyta</taxon>
        <taxon>Tracheophyta</taxon>
        <taxon>Spermatophyta</taxon>
        <taxon>Magnoliopsida</taxon>
        <taxon>Magnoliidae</taxon>
        <taxon>Laurales</taxon>
        <taxon>Lauraceae</taxon>
        <taxon>Cinnamomum</taxon>
    </lineage>
</organism>
<feature type="compositionally biased region" description="Basic residues" evidence="1">
    <location>
        <begin position="1"/>
        <end position="12"/>
    </location>
</feature>
<proteinExistence type="predicted"/>
<dbReference type="Proteomes" id="UP000283530">
    <property type="component" value="Unassembled WGS sequence"/>
</dbReference>
<evidence type="ECO:0000256" key="1">
    <source>
        <dbReference type="SAM" id="MobiDB-lite"/>
    </source>
</evidence>
<evidence type="ECO:0000313" key="3">
    <source>
        <dbReference type="EMBL" id="RWR86219.1"/>
    </source>
</evidence>
<feature type="compositionally biased region" description="Basic and acidic residues" evidence="1">
    <location>
        <begin position="17"/>
        <end position="27"/>
    </location>
</feature>
<dbReference type="Pfam" id="PF23733">
    <property type="entry name" value="GRXCR1-2_C"/>
    <property type="match status" value="1"/>
</dbReference>
<dbReference type="OrthoDB" id="423313at2759"/>
<evidence type="ECO:0000313" key="4">
    <source>
        <dbReference type="Proteomes" id="UP000283530"/>
    </source>
</evidence>
<dbReference type="EMBL" id="QPKB01000006">
    <property type="protein sequence ID" value="RWR86219.1"/>
    <property type="molecule type" value="Genomic_DNA"/>
</dbReference>